<feature type="region of interest" description="Disordered" evidence="1">
    <location>
        <begin position="1"/>
        <end position="113"/>
    </location>
</feature>
<feature type="compositionally biased region" description="Basic and acidic residues" evidence="1">
    <location>
        <begin position="61"/>
        <end position="89"/>
    </location>
</feature>
<feature type="compositionally biased region" description="Basic and acidic residues" evidence="1">
    <location>
        <begin position="102"/>
        <end position="113"/>
    </location>
</feature>
<evidence type="ECO:0000256" key="1">
    <source>
        <dbReference type="SAM" id="MobiDB-lite"/>
    </source>
</evidence>
<reference evidence="2" key="1">
    <citation type="journal article" date="2013" name="Nature">
        <title>Draft genome of the wheat A-genome progenitor Triticum urartu.</title>
        <authorList>
            <person name="Ling H.Q."/>
            <person name="Zhao S."/>
            <person name="Liu D."/>
            <person name="Wang J."/>
            <person name="Sun H."/>
            <person name="Zhang C."/>
            <person name="Fan H."/>
            <person name="Li D."/>
            <person name="Dong L."/>
            <person name="Tao Y."/>
            <person name="Gao C."/>
            <person name="Wu H."/>
            <person name="Li Y."/>
            <person name="Cui Y."/>
            <person name="Guo X."/>
            <person name="Zheng S."/>
            <person name="Wang B."/>
            <person name="Yu K."/>
            <person name="Liang Q."/>
            <person name="Yang W."/>
            <person name="Lou X."/>
            <person name="Chen J."/>
            <person name="Feng M."/>
            <person name="Jian J."/>
            <person name="Zhang X."/>
            <person name="Luo G."/>
            <person name="Jiang Y."/>
            <person name="Liu J."/>
            <person name="Wang Z."/>
            <person name="Sha Y."/>
            <person name="Zhang B."/>
            <person name="Wu H."/>
            <person name="Tang D."/>
            <person name="Shen Q."/>
            <person name="Xue P."/>
            <person name="Zou S."/>
            <person name="Wang X."/>
            <person name="Liu X."/>
            <person name="Wang F."/>
            <person name="Yang Y."/>
            <person name="An X."/>
            <person name="Dong Z."/>
            <person name="Zhang K."/>
            <person name="Zhang X."/>
            <person name="Luo M.C."/>
            <person name="Dvorak J."/>
            <person name="Tong Y."/>
            <person name="Wang J."/>
            <person name="Yang H."/>
            <person name="Li Z."/>
            <person name="Wang D."/>
            <person name="Zhang A."/>
            <person name="Wang J."/>
        </authorList>
    </citation>
    <scope>NUCLEOTIDE SEQUENCE</scope>
</reference>
<accession>M7YPC8</accession>
<protein>
    <submittedName>
        <fullName evidence="2">Uncharacterized protein</fullName>
    </submittedName>
</protein>
<name>M7YPC8_TRIUA</name>
<sequence length="113" mass="12356">MAERTQPQPKATGPRTWSSGCTSLGKEERSRGGGALRGREHPRRRAMGRRGGGGSMRRRKGEAEARGVQEDGRGARSGDGRQSRGRGVEAEATGEAGVEQQQWRDLRLDEEQQ</sequence>
<dbReference type="EMBL" id="KD207354">
    <property type="protein sequence ID" value="EMS52448.1"/>
    <property type="molecule type" value="Genomic_DNA"/>
</dbReference>
<dbReference type="AlphaFoldDB" id="M7YPC8"/>
<proteinExistence type="predicted"/>
<evidence type="ECO:0000313" key="2">
    <source>
        <dbReference type="EMBL" id="EMS52448.1"/>
    </source>
</evidence>
<organism evidence="2">
    <name type="scientific">Triticum urartu</name>
    <name type="common">Red wild einkorn</name>
    <name type="synonym">Crithodium urartu</name>
    <dbReference type="NCBI Taxonomy" id="4572"/>
    <lineage>
        <taxon>Eukaryota</taxon>
        <taxon>Viridiplantae</taxon>
        <taxon>Streptophyta</taxon>
        <taxon>Embryophyta</taxon>
        <taxon>Tracheophyta</taxon>
        <taxon>Spermatophyta</taxon>
        <taxon>Magnoliopsida</taxon>
        <taxon>Liliopsida</taxon>
        <taxon>Poales</taxon>
        <taxon>Poaceae</taxon>
        <taxon>BOP clade</taxon>
        <taxon>Pooideae</taxon>
        <taxon>Triticodae</taxon>
        <taxon>Triticeae</taxon>
        <taxon>Triticinae</taxon>
        <taxon>Triticum</taxon>
    </lineage>
</organism>
<gene>
    <name evidence="2" type="ORF">TRIUR3_28252</name>
</gene>
<feature type="compositionally biased region" description="Low complexity" evidence="1">
    <location>
        <begin position="90"/>
        <end position="101"/>
    </location>
</feature>
<feature type="compositionally biased region" description="Polar residues" evidence="1">
    <location>
        <begin position="1"/>
        <end position="22"/>
    </location>
</feature>